<dbReference type="InterPro" id="IPR005368">
    <property type="entry name" value="UPF0175"/>
</dbReference>
<dbReference type="HOGENOM" id="CLU_154570_5_1_6"/>
<name>H8YVW1_9GAMM</name>
<protein>
    <submittedName>
        <fullName evidence="1">Uncharacterized small protein</fullName>
    </submittedName>
</protein>
<dbReference type="OrthoDB" id="331726at2"/>
<dbReference type="Proteomes" id="UP000002964">
    <property type="component" value="Unassembled WGS sequence"/>
</dbReference>
<sequence>MQITVSIPSQWPDAVQCSQDEFAQQAKMAMVCKLYEMGKLSSGIAAQIVGLERVAFLLQLSHYGVAMIDLEHDELLADIANA</sequence>
<dbReference type="Pfam" id="PF03683">
    <property type="entry name" value="UPF0175"/>
    <property type="match status" value="1"/>
</dbReference>
<proteinExistence type="predicted"/>
<organism evidence="1 2">
    <name type="scientific">Thiorhodovibrio frisius</name>
    <dbReference type="NCBI Taxonomy" id="631362"/>
    <lineage>
        <taxon>Bacteria</taxon>
        <taxon>Pseudomonadati</taxon>
        <taxon>Pseudomonadota</taxon>
        <taxon>Gammaproteobacteria</taxon>
        <taxon>Chromatiales</taxon>
        <taxon>Chromatiaceae</taxon>
        <taxon>Thiorhodovibrio</taxon>
    </lineage>
</organism>
<accession>H8YVW1</accession>
<evidence type="ECO:0000313" key="1">
    <source>
        <dbReference type="EMBL" id="EIC23752.1"/>
    </source>
</evidence>
<reference evidence="1 2" key="2">
    <citation type="submission" date="2011-11" db="EMBL/GenBank/DDBJ databases">
        <authorList>
            <consortium name="US DOE Joint Genome Institute"/>
            <person name="Lucas S."/>
            <person name="Han J."/>
            <person name="Lapidus A."/>
            <person name="Cheng J.-F."/>
            <person name="Goodwin L."/>
            <person name="Pitluck S."/>
            <person name="Peters L."/>
            <person name="Ovchinnikova G."/>
            <person name="Zhang X."/>
            <person name="Detter J.C."/>
            <person name="Han C."/>
            <person name="Tapia R."/>
            <person name="Land M."/>
            <person name="Hauser L."/>
            <person name="Kyrpides N."/>
            <person name="Ivanova N."/>
            <person name="Pagani I."/>
            <person name="Vogl K."/>
            <person name="Liu Z."/>
            <person name="Overmann J."/>
            <person name="Frigaard N.-U."/>
            <person name="Bryant D."/>
            <person name="Woyke T."/>
        </authorList>
    </citation>
    <scope>NUCLEOTIDE SEQUENCE [LARGE SCALE GENOMIC DNA]</scope>
    <source>
        <strain evidence="1 2">970</strain>
    </source>
</reference>
<dbReference type="AlphaFoldDB" id="H8YVW1"/>
<reference evidence="2" key="1">
    <citation type="submission" date="2011-06" db="EMBL/GenBank/DDBJ databases">
        <authorList>
            <consortium name="US DOE Joint Genome Institute (JGI-PGF)"/>
            <person name="Lucas S."/>
            <person name="Han J."/>
            <person name="Lapidus A."/>
            <person name="Cheng J.-F."/>
            <person name="Goodwin L."/>
            <person name="Pitluck S."/>
            <person name="Peters L."/>
            <person name="Land M.L."/>
            <person name="Hauser L."/>
            <person name="Vogl K."/>
            <person name="Liu Z."/>
            <person name="Overmann J."/>
            <person name="Frigaard N.-U."/>
            <person name="Bryant D.A."/>
            <person name="Woyke T.J."/>
        </authorList>
    </citation>
    <scope>NUCLEOTIDE SEQUENCE [LARGE SCALE GENOMIC DNA]</scope>
    <source>
        <strain evidence="2">970</strain>
    </source>
</reference>
<dbReference type="RefSeq" id="WP_009146726.1">
    <property type="nucleotide sequence ID" value="NZ_CP121471.1"/>
</dbReference>
<dbReference type="EMBL" id="JH603164">
    <property type="protein sequence ID" value="EIC23752.1"/>
    <property type="molecule type" value="Genomic_DNA"/>
</dbReference>
<evidence type="ECO:0000313" key="2">
    <source>
        <dbReference type="Proteomes" id="UP000002964"/>
    </source>
</evidence>
<dbReference type="STRING" id="631362.Thi970DRAFT_00257"/>
<keyword evidence="2" id="KW-1185">Reference proteome</keyword>
<gene>
    <name evidence="1" type="ORF">Thi970DRAFT_00257</name>
</gene>
<dbReference type="eggNOG" id="COG2886">
    <property type="taxonomic scope" value="Bacteria"/>
</dbReference>